<evidence type="ECO:0000313" key="1">
    <source>
        <dbReference type="EMBL" id="ACD72240.1"/>
    </source>
</evidence>
<protein>
    <submittedName>
        <fullName evidence="1">Amino acid ABC transporter, permease protein</fullName>
    </submittedName>
</protein>
<dbReference type="Proteomes" id="UP000002565">
    <property type="component" value="Chromosome 1"/>
</dbReference>
<dbReference type="EMBL" id="CP000887">
    <property type="protein sequence ID" value="ACD72240.1"/>
    <property type="molecule type" value="Genomic_DNA"/>
</dbReference>
<dbReference type="GeneID" id="93015029"/>
<dbReference type="HOGENOM" id="CLU_3248204_0_0_5"/>
<dbReference type="KEGG" id="bmc:BAbS19_I07160"/>
<gene>
    <name evidence="1" type="ordered locus">BAbS19_I07160</name>
</gene>
<evidence type="ECO:0000313" key="2">
    <source>
        <dbReference type="Proteomes" id="UP000002565"/>
    </source>
</evidence>
<dbReference type="AlphaFoldDB" id="A0A0F6AQ59"/>
<dbReference type="RefSeq" id="WP_002971485.1">
    <property type="nucleotide sequence ID" value="NC_010742.1"/>
</dbReference>
<proteinExistence type="predicted"/>
<organism evidence="1 2">
    <name type="scientific">Brucella abortus (strain S19)</name>
    <dbReference type="NCBI Taxonomy" id="430066"/>
    <lineage>
        <taxon>Bacteria</taxon>
        <taxon>Pseudomonadati</taxon>
        <taxon>Pseudomonadota</taxon>
        <taxon>Alphaproteobacteria</taxon>
        <taxon>Hyphomicrobiales</taxon>
        <taxon>Brucellaceae</taxon>
        <taxon>Brucella/Ochrobactrum group</taxon>
        <taxon>Brucella</taxon>
    </lineage>
</organism>
<sequence>MENADLQYVRTQMVDGEAPPRSVQGISHWLRVNLFATPVDAA</sequence>
<reference evidence="1 2" key="1">
    <citation type="journal article" date="2008" name="PLoS ONE">
        <title>Genome sequence of Brucella abortus vaccine strain S19 compared to virulent strains yields candidate virulence genes.</title>
        <authorList>
            <person name="Crasta O.R."/>
            <person name="Folkerts O."/>
            <person name="Fei Z."/>
            <person name="Mane S.P."/>
            <person name="Evans C."/>
            <person name="Martino-Catt S."/>
            <person name="Bricker B."/>
            <person name="Yu G."/>
            <person name="Du L."/>
            <person name="Sobral B.W."/>
        </authorList>
    </citation>
    <scope>NUCLEOTIDE SEQUENCE [LARGE SCALE GENOMIC DNA]</scope>
    <source>
        <strain evidence="1 2">S19</strain>
    </source>
</reference>
<name>A0A0F6AQ59_BRUA1</name>
<accession>A0A0F6AQ59</accession>